<evidence type="ECO:0000256" key="3">
    <source>
        <dbReference type="SAM" id="MobiDB-lite"/>
    </source>
</evidence>
<dbReference type="STRING" id="1336337.A0A3N4K561"/>
<feature type="compositionally biased region" description="Low complexity" evidence="3">
    <location>
        <begin position="502"/>
        <end position="513"/>
    </location>
</feature>
<feature type="domain" description="WHIM1" evidence="4">
    <location>
        <begin position="170"/>
        <end position="215"/>
    </location>
</feature>
<evidence type="ECO:0000256" key="2">
    <source>
        <dbReference type="ARBA" id="ARBA00023242"/>
    </source>
</evidence>
<dbReference type="OrthoDB" id="349045at2759"/>
<evidence type="ECO:0000313" key="6">
    <source>
        <dbReference type="Proteomes" id="UP000276215"/>
    </source>
</evidence>
<feature type="compositionally biased region" description="Polar residues" evidence="3">
    <location>
        <begin position="536"/>
        <end position="548"/>
    </location>
</feature>
<protein>
    <recommendedName>
        <fullName evidence="4">WHIM1 domain-containing protein</fullName>
    </recommendedName>
</protein>
<feature type="region of interest" description="Disordered" evidence="3">
    <location>
        <begin position="571"/>
        <end position="590"/>
    </location>
</feature>
<sequence length="590" mass="64761">MSSGLDSPLSSLLSSPPASDDEISPPSPVAAPVTKGKGKGKAVSRAKPTPKKVVKGKQQQKLPFVRKASTPPRKVKKKEPPHVPTLADSPELAFIVTFRSRFADAFRGVPNLGCQDIERGIVDSTPSEQVEQFLCKLLSLVLNRKKPVERGHNQRALEEAANAHRNQWPSSWEGKSPFSGNKSFSDLDTAQRLEVLEALIHWSLSSSEVIRGIINDSYKGSRREDDLNVPLSVQPWGRDAEKRRYWLIEGRDDTPFRLYRESNPALKTHTWISIAGTIEEIQTVAKELEEEDGSKHALALKEKIVGAIPRFEEGEIRRKKREYRASRKAFFNQPSGVSLYEGRTRGKRIRYNFSTDDEGAKETSEQDDNRSRRSARSNKGSPAPQPQPQPEAPRFTASGRQIRKPVTGDYGEVKINGSNGTATASRGTPFGSDNGDHNNRDSRGFPLVGVVVYKSDDKEDEGDDEQEESEDEAGWGSGPDEAEDKDTPRKSLKIVFKIPKTPGSADSSSPASGNKNVVSPSKAHQIIRVAGGEPTPTHSPIPNGNGIKSNGIHKKDIEDVTMSDIEPIKELNPAVNGARPPVDQKMGLSA</sequence>
<accession>A0A3N4K561</accession>
<dbReference type="AlphaFoldDB" id="A0A3N4K561"/>
<dbReference type="PANTHER" id="PTHR42107">
    <property type="entry name" value="YALI0D24453P"/>
    <property type="match status" value="1"/>
</dbReference>
<reference evidence="5 6" key="1">
    <citation type="journal article" date="2018" name="Nat. Ecol. Evol.">
        <title>Pezizomycetes genomes reveal the molecular basis of ectomycorrhizal truffle lifestyle.</title>
        <authorList>
            <person name="Murat C."/>
            <person name="Payen T."/>
            <person name="Noel B."/>
            <person name="Kuo A."/>
            <person name="Morin E."/>
            <person name="Chen J."/>
            <person name="Kohler A."/>
            <person name="Krizsan K."/>
            <person name="Balestrini R."/>
            <person name="Da Silva C."/>
            <person name="Montanini B."/>
            <person name="Hainaut M."/>
            <person name="Levati E."/>
            <person name="Barry K.W."/>
            <person name="Belfiori B."/>
            <person name="Cichocki N."/>
            <person name="Clum A."/>
            <person name="Dockter R.B."/>
            <person name="Fauchery L."/>
            <person name="Guy J."/>
            <person name="Iotti M."/>
            <person name="Le Tacon F."/>
            <person name="Lindquist E.A."/>
            <person name="Lipzen A."/>
            <person name="Malagnac F."/>
            <person name="Mello A."/>
            <person name="Molinier V."/>
            <person name="Miyauchi S."/>
            <person name="Poulain J."/>
            <person name="Riccioni C."/>
            <person name="Rubini A."/>
            <person name="Sitrit Y."/>
            <person name="Splivallo R."/>
            <person name="Traeger S."/>
            <person name="Wang M."/>
            <person name="Zifcakova L."/>
            <person name="Wipf D."/>
            <person name="Zambonelli A."/>
            <person name="Paolocci F."/>
            <person name="Nowrousian M."/>
            <person name="Ottonello S."/>
            <person name="Baldrian P."/>
            <person name="Spatafora J.W."/>
            <person name="Henrissat B."/>
            <person name="Nagy L.G."/>
            <person name="Aury J.M."/>
            <person name="Wincker P."/>
            <person name="Grigoriev I.V."/>
            <person name="Bonfante P."/>
            <person name="Martin F.M."/>
        </authorList>
    </citation>
    <scope>NUCLEOTIDE SEQUENCE [LARGE SCALE GENOMIC DNA]</scope>
    <source>
        <strain evidence="5 6">120613-1</strain>
    </source>
</reference>
<evidence type="ECO:0000313" key="5">
    <source>
        <dbReference type="EMBL" id="RPB05676.1"/>
    </source>
</evidence>
<feature type="compositionally biased region" description="Acidic residues" evidence="3">
    <location>
        <begin position="458"/>
        <end position="473"/>
    </location>
</feature>
<feature type="compositionally biased region" description="Basic and acidic residues" evidence="3">
    <location>
        <begin position="358"/>
        <end position="371"/>
    </location>
</feature>
<dbReference type="GO" id="GO:0005634">
    <property type="term" value="C:nucleus"/>
    <property type="evidence" value="ECO:0007669"/>
    <property type="project" value="UniProtKB-SubCell"/>
</dbReference>
<comment type="subcellular location">
    <subcellularLocation>
        <location evidence="1">Nucleus</location>
    </subcellularLocation>
</comment>
<gene>
    <name evidence="5" type="ORF">L873DRAFT_1824960</name>
</gene>
<dbReference type="EMBL" id="ML120352">
    <property type="protein sequence ID" value="RPB05676.1"/>
    <property type="molecule type" value="Genomic_DNA"/>
</dbReference>
<evidence type="ECO:0000259" key="4">
    <source>
        <dbReference type="Pfam" id="PF15612"/>
    </source>
</evidence>
<feature type="region of interest" description="Disordered" evidence="3">
    <location>
        <begin position="351"/>
        <end position="551"/>
    </location>
</feature>
<evidence type="ECO:0000256" key="1">
    <source>
        <dbReference type="ARBA" id="ARBA00004123"/>
    </source>
</evidence>
<organism evidence="5 6">
    <name type="scientific">Choiromyces venosus 120613-1</name>
    <dbReference type="NCBI Taxonomy" id="1336337"/>
    <lineage>
        <taxon>Eukaryota</taxon>
        <taxon>Fungi</taxon>
        <taxon>Dikarya</taxon>
        <taxon>Ascomycota</taxon>
        <taxon>Pezizomycotina</taxon>
        <taxon>Pezizomycetes</taxon>
        <taxon>Pezizales</taxon>
        <taxon>Tuberaceae</taxon>
        <taxon>Choiromyces</taxon>
    </lineage>
</organism>
<feature type="compositionally biased region" description="Polar residues" evidence="3">
    <location>
        <begin position="416"/>
        <end position="426"/>
    </location>
</feature>
<dbReference type="Proteomes" id="UP000276215">
    <property type="component" value="Unassembled WGS sequence"/>
</dbReference>
<feature type="compositionally biased region" description="Basic and acidic residues" evidence="3">
    <location>
        <begin position="434"/>
        <end position="443"/>
    </location>
</feature>
<proteinExistence type="predicted"/>
<feature type="compositionally biased region" description="Low complexity" evidence="3">
    <location>
        <begin position="1"/>
        <end position="18"/>
    </location>
</feature>
<dbReference type="InterPro" id="IPR028942">
    <property type="entry name" value="WHIM1_dom"/>
</dbReference>
<keyword evidence="6" id="KW-1185">Reference proteome</keyword>
<dbReference type="PANTHER" id="PTHR42107:SF1">
    <property type="entry name" value="WHIM1 DOMAIN-CONTAINING PROTEIN"/>
    <property type="match status" value="1"/>
</dbReference>
<feature type="region of interest" description="Disordered" evidence="3">
    <location>
        <begin position="1"/>
        <end position="84"/>
    </location>
</feature>
<dbReference type="Pfam" id="PF15612">
    <property type="entry name" value="WHIM1"/>
    <property type="match status" value="1"/>
</dbReference>
<name>A0A3N4K561_9PEZI</name>
<keyword evidence="2" id="KW-0539">Nucleus</keyword>
<feature type="compositionally biased region" description="Basic residues" evidence="3">
    <location>
        <begin position="36"/>
        <end position="55"/>
    </location>
</feature>